<dbReference type="PANTHER" id="PTHR21485:SF6">
    <property type="entry name" value="N-ACYLNEURAMINATE CYTIDYLYLTRANSFERASE-RELATED"/>
    <property type="match status" value="1"/>
</dbReference>
<dbReference type="EC" id="2.7.7.-" evidence="1"/>
<dbReference type="PANTHER" id="PTHR21485">
    <property type="entry name" value="HAD SUPERFAMILY MEMBERS CMAS AND KDSC"/>
    <property type="match status" value="1"/>
</dbReference>
<proteinExistence type="predicted"/>
<dbReference type="EMBL" id="JAVCAP010000020">
    <property type="protein sequence ID" value="MDP8568082.1"/>
    <property type="molecule type" value="Genomic_DNA"/>
</dbReference>
<keyword evidence="1" id="KW-0808">Transferase</keyword>
<dbReference type="SUPFAM" id="SSF53448">
    <property type="entry name" value="Nucleotide-diphospho-sugar transferases"/>
    <property type="match status" value="1"/>
</dbReference>
<organism evidence="1 2">
    <name type="scientific">Methylophilus aquaticus</name>
    <dbReference type="NCBI Taxonomy" id="1971610"/>
    <lineage>
        <taxon>Bacteria</taxon>
        <taxon>Pseudomonadati</taxon>
        <taxon>Pseudomonadota</taxon>
        <taxon>Betaproteobacteria</taxon>
        <taxon>Nitrosomonadales</taxon>
        <taxon>Methylophilaceae</taxon>
        <taxon>Methylophilus</taxon>
    </lineage>
</organism>
<keyword evidence="2" id="KW-1185">Reference proteome</keyword>
<reference evidence="2" key="1">
    <citation type="journal article" date="2019" name="Int. J. Syst. Evol. Microbiol.">
        <title>The Global Catalogue of Microorganisms (GCM) 10K type strain sequencing project: providing services to taxonomists for standard genome sequencing and annotation.</title>
        <authorList>
            <consortium name="The Broad Institute Genomics Platform"/>
            <consortium name="The Broad Institute Genome Sequencing Center for Infectious Disease"/>
            <person name="Wu L."/>
            <person name="Ma J."/>
        </authorList>
    </citation>
    <scope>NUCLEOTIDE SEQUENCE [LARGE SCALE GENOMIC DNA]</scope>
    <source>
        <strain evidence="2">VKM B-3159</strain>
    </source>
</reference>
<name>A0ABT9JU20_9PROT</name>
<dbReference type="CDD" id="cd02513">
    <property type="entry name" value="CMP-NeuAc_Synthase"/>
    <property type="match status" value="1"/>
</dbReference>
<keyword evidence="1" id="KW-0548">Nucleotidyltransferase</keyword>
<dbReference type="Pfam" id="PF02348">
    <property type="entry name" value="CTP_transf_3"/>
    <property type="match status" value="1"/>
</dbReference>
<comment type="caution">
    <text evidence="1">The sequence shown here is derived from an EMBL/GenBank/DDBJ whole genome shotgun (WGS) entry which is preliminary data.</text>
</comment>
<dbReference type="Proteomes" id="UP001225906">
    <property type="component" value="Unassembled WGS sequence"/>
</dbReference>
<accession>A0ABT9JU20</accession>
<dbReference type="GO" id="GO:0016779">
    <property type="term" value="F:nucleotidyltransferase activity"/>
    <property type="evidence" value="ECO:0007669"/>
    <property type="project" value="UniProtKB-KW"/>
</dbReference>
<dbReference type="InterPro" id="IPR050793">
    <property type="entry name" value="CMP-NeuNAc_synthase"/>
</dbReference>
<protein>
    <submittedName>
        <fullName evidence="1">Acylneuraminate cytidylyltransferase family protein</fullName>
        <ecNumber evidence="1">2.7.7.-</ecNumber>
    </submittedName>
</protein>
<sequence length="236" mass="26479">MKEILILLPAKAASTRLKLKNMQLLRGKPLLQWAIDCAKEAQLDADILVSSESNEIIQFALSQNILIQQRPEKLAVDPAGVVDVALYVLSELESQGKHYQTLIILLPTCPFRTAEDVQQALKLYEQEHAHFLMSVSEYSHTPFAAMKLDESGILDPFFPDYIGKKSQQMPKAYRANGAIHILNVETFKKEKSYYAQPLIGYTMPAERSIDIDNASDLNYADFIIQAKSPHLSNSGN</sequence>
<gene>
    <name evidence="1" type="ORF">Q9291_09500</name>
</gene>
<dbReference type="RefSeq" id="WP_306389805.1">
    <property type="nucleotide sequence ID" value="NZ_JAVCAP010000020.1"/>
</dbReference>
<dbReference type="Gene3D" id="3.90.550.10">
    <property type="entry name" value="Spore Coat Polysaccharide Biosynthesis Protein SpsA, Chain A"/>
    <property type="match status" value="1"/>
</dbReference>
<dbReference type="InterPro" id="IPR029044">
    <property type="entry name" value="Nucleotide-diphossugar_trans"/>
</dbReference>
<evidence type="ECO:0000313" key="2">
    <source>
        <dbReference type="Proteomes" id="UP001225906"/>
    </source>
</evidence>
<evidence type="ECO:0000313" key="1">
    <source>
        <dbReference type="EMBL" id="MDP8568082.1"/>
    </source>
</evidence>
<dbReference type="InterPro" id="IPR003329">
    <property type="entry name" value="Cytidylyl_trans"/>
</dbReference>